<evidence type="ECO:0000313" key="3">
    <source>
        <dbReference type="Proteomes" id="UP000256661"/>
    </source>
</evidence>
<dbReference type="Proteomes" id="UP000256661">
    <property type="component" value="Unassembled WGS sequence"/>
</dbReference>
<evidence type="ECO:0000256" key="1">
    <source>
        <dbReference type="SAM" id="Phobius"/>
    </source>
</evidence>
<protein>
    <submittedName>
        <fullName evidence="2">Type VII secretion system (Wss) protein ESAT-6</fullName>
    </submittedName>
</protein>
<keyword evidence="1" id="KW-1133">Transmembrane helix</keyword>
<dbReference type="Gene3D" id="1.10.287.1060">
    <property type="entry name" value="ESAT-6-like"/>
    <property type="match status" value="1"/>
</dbReference>
<sequence>MGLVDSGKWLCMAAIAEATAASFLIPGAIPLVITIGLAYSDPGAMEKAGEDWKLTAKEVEAMKTELKTLADNVPEEKWSSQDRQAFNKALEQYSQELNKVHSFTGDIGDMLKLASQIYFAFAVLAFALAQILAIQALAIAATSWTIVGAAAIMAAANATAAAFDAIMAAAAISLKAAMMIIVGIVGAGMFIYQQATGKAANPDGSGPVMFQKAQITPGPGPLTV</sequence>
<dbReference type="InterPro" id="IPR010310">
    <property type="entry name" value="T7SS_ESAT-6-like"/>
</dbReference>
<reference evidence="2 3" key="1">
    <citation type="submission" date="2018-08" db="EMBL/GenBank/DDBJ databases">
        <title>Sequencing the genomes of 1000 actinobacteria strains.</title>
        <authorList>
            <person name="Klenk H.-P."/>
        </authorList>
    </citation>
    <scope>NUCLEOTIDE SEQUENCE [LARGE SCALE GENOMIC DNA]</scope>
    <source>
        <strain evidence="2 3">DSM 43927</strain>
    </source>
</reference>
<keyword evidence="1" id="KW-0812">Transmembrane</keyword>
<accession>A0A3D9SKW6</accession>
<dbReference type="InterPro" id="IPR036689">
    <property type="entry name" value="ESAT-6-like_sf"/>
</dbReference>
<proteinExistence type="predicted"/>
<comment type="caution">
    <text evidence="2">The sequence shown here is derived from an EMBL/GenBank/DDBJ whole genome shotgun (WGS) entry which is preliminary data.</text>
</comment>
<evidence type="ECO:0000313" key="2">
    <source>
        <dbReference type="EMBL" id="REE96576.1"/>
    </source>
</evidence>
<dbReference type="EMBL" id="QTTT01000001">
    <property type="protein sequence ID" value="REE96576.1"/>
    <property type="molecule type" value="Genomic_DNA"/>
</dbReference>
<feature type="transmembrane region" description="Helical" evidence="1">
    <location>
        <begin position="20"/>
        <end position="39"/>
    </location>
</feature>
<feature type="transmembrane region" description="Helical" evidence="1">
    <location>
        <begin position="176"/>
        <end position="195"/>
    </location>
</feature>
<name>A0A3D9SKW6_9ACTN</name>
<gene>
    <name evidence="2" type="ORF">DFJ69_2014</name>
</gene>
<dbReference type="SUPFAM" id="SSF140453">
    <property type="entry name" value="EsxAB dimer-like"/>
    <property type="match status" value="1"/>
</dbReference>
<keyword evidence="3" id="KW-1185">Reference proteome</keyword>
<feature type="transmembrane region" description="Helical" evidence="1">
    <location>
        <begin position="117"/>
        <end position="140"/>
    </location>
</feature>
<dbReference type="AlphaFoldDB" id="A0A3D9SKW6"/>
<dbReference type="Pfam" id="PF06013">
    <property type="entry name" value="WXG100"/>
    <property type="match status" value="1"/>
</dbReference>
<dbReference type="RefSeq" id="WP_116022201.1">
    <property type="nucleotide sequence ID" value="NZ_QTTT01000001.1"/>
</dbReference>
<feature type="transmembrane region" description="Helical" evidence="1">
    <location>
        <begin position="146"/>
        <end position="169"/>
    </location>
</feature>
<keyword evidence="1" id="KW-0472">Membrane</keyword>
<organism evidence="2 3">
    <name type="scientific">Thermomonospora umbrina</name>
    <dbReference type="NCBI Taxonomy" id="111806"/>
    <lineage>
        <taxon>Bacteria</taxon>
        <taxon>Bacillati</taxon>
        <taxon>Actinomycetota</taxon>
        <taxon>Actinomycetes</taxon>
        <taxon>Streptosporangiales</taxon>
        <taxon>Thermomonosporaceae</taxon>
        <taxon>Thermomonospora</taxon>
    </lineage>
</organism>
<dbReference type="OrthoDB" id="3455251at2"/>